<dbReference type="GO" id="GO:0080030">
    <property type="term" value="F:methyl indole-3-acetate esterase activity"/>
    <property type="evidence" value="ECO:0007669"/>
    <property type="project" value="TreeGrafter"/>
</dbReference>
<keyword evidence="25" id="KW-1185">Reference proteome</keyword>
<evidence type="ECO:0000256" key="20">
    <source>
        <dbReference type="ARBA" id="ARBA00079794"/>
    </source>
</evidence>
<comment type="catalytic activity">
    <reaction evidence="6">
        <text>formylthiophene + hydrogen cyanide = (2R)-2-hydroxy-2-(thiophen-2-yl)acetonitrile</text>
        <dbReference type="Rhea" id="RHEA:77455"/>
        <dbReference type="ChEBI" id="CHEBI:18407"/>
        <dbReference type="ChEBI" id="CHEBI:87301"/>
        <dbReference type="ChEBI" id="CHEBI:197332"/>
    </reaction>
</comment>
<gene>
    <name evidence="24" type="ORF">NC653_023386</name>
</gene>
<feature type="signal peptide" evidence="21">
    <location>
        <begin position="1"/>
        <end position="25"/>
    </location>
</feature>
<evidence type="ECO:0000256" key="14">
    <source>
        <dbReference type="ARBA" id="ARBA00052826"/>
    </source>
</evidence>
<keyword evidence="21" id="KW-0732">Signal</keyword>
<reference evidence="24" key="1">
    <citation type="journal article" date="2023" name="Mol. Ecol. Resour.">
        <title>Chromosome-level genome assembly of a triploid poplar Populus alba 'Berolinensis'.</title>
        <authorList>
            <person name="Chen S."/>
            <person name="Yu Y."/>
            <person name="Wang X."/>
            <person name="Wang S."/>
            <person name="Zhang T."/>
            <person name="Zhou Y."/>
            <person name="He R."/>
            <person name="Meng N."/>
            <person name="Wang Y."/>
            <person name="Liu W."/>
            <person name="Liu Z."/>
            <person name="Liu J."/>
            <person name="Guo Q."/>
            <person name="Huang H."/>
            <person name="Sederoff R.R."/>
            <person name="Wang G."/>
            <person name="Qu G."/>
            <person name="Chen S."/>
        </authorList>
    </citation>
    <scope>NUCLEOTIDE SEQUENCE</scope>
    <source>
        <strain evidence="24">SC-2020</strain>
    </source>
</reference>
<comment type="catalytic activity">
    <reaction evidence="11">
        <text>3-formylthiophene + hydrogen cyanide = (2S)-2-hydroxy-2-(thiophen-3-yl)acetonitrile</text>
        <dbReference type="Rhea" id="RHEA:77459"/>
        <dbReference type="ChEBI" id="CHEBI:18407"/>
        <dbReference type="ChEBI" id="CHEBI:87611"/>
        <dbReference type="ChEBI" id="CHEBI:197333"/>
    </reaction>
</comment>
<proteinExistence type="inferred from homology"/>
<evidence type="ECO:0000256" key="12">
    <source>
        <dbReference type="ARBA" id="ARBA00052600"/>
    </source>
</evidence>
<comment type="catalytic activity">
    <reaction evidence="12">
        <text>2,2-dimethylpropanal + hydrogen cyanide = (2S)-2-hydroxy-3,3-dimethylbutanenitrile</text>
        <dbReference type="Rhea" id="RHEA:77407"/>
        <dbReference type="ChEBI" id="CHEBI:18407"/>
        <dbReference type="ChEBI" id="CHEBI:141557"/>
        <dbReference type="ChEBI" id="CHEBI:197355"/>
    </reaction>
</comment>
<comment type="catalytic activity">
    <reaction evidence="14">
        <text>an aromatic (S)-hydroxynitrile = an aromatic aldehyde + hydrogen cyanide</text>
        <dbReference type="Rhea" id="RHEA:54660"/>
        <dbReference type="ChEBI" id="CHEBI:18407"/>
        <dbReference type="ChEBI" id="CHEBI:33855"/>
        <dbReference type="ChEBI" id="CHEBI:138306"/>
        <dbReference type="EC" id="4.1.2.47"/>
    </reaction>
</comment>
<dbReference type="AlphaFoldDB" id="A0AAD6MHG3"/>
<evidence type="ECO:0000256" key="6">
    <source>
        <dbReference type="ARBA" id="ARBA00050608"/>
    </source>
</evidence>
<evidence type="ECO:0000256" key="4">
    <source>
        <dbReference type="ARBA" id="ARBA00050262"/>
    </source>
</evidence>
<dbReference type="PANTHER" id="PTHR10992">
    <property type="entry name" value="METHYLESTERASE FAMILY MEMBER"/>
    <property type="match status" value="1"/>
</dbReference>
<dbReference type="InterPro" id="IPR000073">
    <property type="entry name" value="AB_hydrolase_1"/>
</dbReference>
<dbReference type="GO" id="GO:0047606">
    <property type="term" value="F:(S)-hydroxynitrile lyase activity"/>
    <property type="evidence" value="ECO:0007669"/>
    <property type="project" value="UniProtKB-EC"/>
</dbReference>
<dbReference type="GO" id="GO:0009696">
    <property type="term" value="P:salicylic acid metabolic process"/>
    <property type="evidence" value="ECO:0007669"/>
    <property type="project" value="TreeGrafter"/>
</dbReference>
<sequence>MEQAKKHLVLLSIFIILLNIATNEALSRPLHNPSKHFVLVHGAGHGAWCWYKLVPLLRSSGHNVTTIDLAASGIDPRQISDLQSISDYIRPLRDLLASLPPNEKVILVGHSLGGLALSQTMEGLPSKISVAVFLTAAMPGPSLNISTLNQERVRRQTDMLDARYTFGNGPNNPPTSLILGPKYLLLRLYQLSPIEDWTLATTLMRETRLFTDQELSRDLVLTREKYGSVKRVFIIAEKDLALEKDLQQWMIQKNPPDEVKEIRGSDHMSMMSKPKELWAWLGLLPHVQVWSNDLYWSAEHRVVVNSQRERFSIPFFFFPSQYVDIKPLDELINEQNLAKYKEFNWGKFFASRNRSDYKKREVENIQIDHFKGFDNLRSWSDIYMEESDFKTHINLRTSLVETYHFKRSMEQAKKHLVLISIFIILLNIATSEALSRPFHNRSKHFVLVHGAGHGAWCWYKLVPLLRSSGHNVTTIDLAASGIDPRQISDLQSISDYIRPLRDLLASLPPNEKVILVGHSLGGLALSQTMERLPSKISVAVFLTAAMPGPSLNISTLNQERVRRQTDTLDTRFTFGNGPNNPPTSLIFGPKILLLRLYQLSPIEDWTLATTLMRETRLFTDQELSRDLVLTREKYGSVKRVFIIAEKDLTLEKDFQQWMIQKNPPNEVKEIRGSDHMTMMSKPKELWACLQGISKKYN</sequence>
<comment type="catalytic activity">
    <reaction evidence="5">
        <text>benzaldehyde + hydrogen cyanide = (S)-mandelonitrile</text>
        <dbReference type="Rhea" id="RHEA:77427"/>
        <dbReference type="ChEBI" id="CHEBI:17169"/>
        <dbReference type="ChEBI" id="CHEBI:18407"/>
        <dbReference type="ChEBI" id="CHEBI:36941"/>
    </reaction>
</comment>
<dbReference type="EMBL" id="JAQIZT010000009">
    <property type="protein sequence ID" value="KAJ6985411.1"/>
    <property type="molecule type" value="Genomic_DNA"/>
</dbReference>
<evidence type="ECO:0000256" key="10">
    <source>
        <dbReference type="ARBA" id="ARBA00052033"/>
    </source>
</evidence>
<comment type="catalytic activity">
    <reaction evidence="10">
        <text>2-methylpropanal + hydrogen cyanide = (2S)-2-hydroxy-3-methylbutanenitrile</text>
        <dbReference type="Rhea" id="RHEA:77403"/>
        <dbReference type="ChEBI" id="CHEBI:18407"/>
        <dbReference type="ChEBI" id="CHEBI:48943"/>
        <dbReference type="ChEBI" id="CHEBI:197354"/>
    </reaction>
</comment>
<dbReference type="SUPFAM" id="SSF51197">
    <property type="entry name" value="Clavaminate synthase-like"/>
    <property type="match status" value="1"/>
</dbReference>
<comment type="caution">
    <text evidence="24">The sequence shown here is derived from an EMBL/GenBank/DDBJ whole genome shotgun (WGS) entry which is preliminary data.</text>
</comment>
<comment type="catalytic activity">
    <reaction evidence="3">
        <text>a monosubstituted aliphatic (S)-hydroxynitrile = an aldehyde + hydrogen cyanide</text>
        <dbReference type="Rhea" id="RHEA:56588"/>
        <dbReference type="ChEBI" id="CHEBI:17478"/>
        <dbReference type="ChEBI" id="CHEBI:18407"/>
        <dbReference type="ChEBI" id="CHEBI:140596"/>
        <dbReference type="EC" id="4.1.2.47"/>
    </reaction>
</comment>
<protein>
    <recommendedName>
        <fullName evidence="17">(S)-hydroxynitrile lyase</fullName>
        <ecNumber evidence="16">4.1.2.47</ecNumber>
    </recommendedName>
    <alternativeName>
        <fullName evidence="18">2-hydroxy-2-methylpropanenitrile lyase</fullName>
    </alternativeName>
    <alternativeName>
        <fullName evidence="19">Acetone cyanohydrin lyase</fullName>
    </alternativeName>
    <alternativeName>
        <fullName evidence="20">Hydroxynitrile lyase</fullName>
    </alternativeName>
</protein>
<dbReference type="PANTHER" id="PTHR10992:SF1002">
    <property type="entry name" value="SALICYLIC ACID-BINDING PROTEIN 2-LIKE"/>
    <property type="match status" value="1"/>
</dbReference>
<feature type="domain" description="AB hydrolase-1" evidence="23">
    <location>
        <begin position="37"/>
        <end position="277"/>
    </location>
</feature>
<dbReference type="GO" id="GO:0009694">
    <property type="term" value="P:jasmonic acid metabolic process"/>
    <property type="evidence" value="ECO:0007669"/>
    <property type="project" value="TreeGrafter"/>
</dbReference>
<feature type="chain" id="PRO_5042205830" description="(S)-hydroxynitrile lyase" evidence="21">
    <location>
        <begin position="26"/>
        <end position="697"/>
    </location>
</feature>
<name>A0AAD6MHG3_9ROSI</name>
<comment type="catalytic activity">
    <reaction evidence="8">
        <text>a disubstituted aliphatic (S)-hydroxynitrile = a ketone + hydrogen cyanide</text>
        <dbReference type="Rhea" id="RHEA:56592"/>
        <dbReference type="ChEBI" id="CHEBI:17087"/>
        <dbReference type="ChEBI" id="CHEBI:18407"/>
        <dbReference type="ChEBI" id="CHEBI:140597"/>
        <dbReference type="EC" id="4.1.2.47"/>
    </reaction>
</comment>
<evidence type="ECO:0000256" key="8">
    <source>
        <dbReference type="ARBA" id="ARBA00051735"/>
    </source>
</evidence>
<dbReference type="GO" id="GO:0080031">
    <property type="term" value="F:methyl salicylate esterase activity"/>
    <property type="evidence" value="ECO:0007669"/>
    <property type="project" value="TreeGrafter"/>
</dbReference>
<evidence type="ECO:0000256" key="15">
    <source>
        <dbReference type="ARBA" id="ARBA00060885"/>
    </source>
</evidence>
<evidence type="ECO:0000313" key="24">
    <source>
        <dbReference type="EMBL" id="KAJ6985411.1"/>
    </source>
</evidence>
<feature type="domain" description="AB hydrolase-1" evidence="23">
    <location>
        <begin position="445"/>
        <end position="685"/>
    </location>
</feature>
<accession>A0AAD6MHG3</accession>
<comment type="catalytic activity">
    <reaction evidence="2">
        <text>4-methoxybenzaldehyde + hydrogen cyanide = (2S)-2-hydroxy-2-(4-methoxyphenyl)acetonitrile</text>
        <dbReference type="Rhea" id="RHEA:77447"/>
        <dbReference type="ChEBI" id="CHEBI:18407"/>
        <dbReference type="ChEBI" id="CHEBI:28235"/>
        <dbReference type="ChEBI" id="CHEBI:197328"/>
    </reaction>
</comment>
<dbReference type="Proteomes" id="UP001164929">
    <property type="component" value="Chromosome 9"/>
</dbReference>
<evidence type="ECO:0000256" key="7">
    <source>
        <dbReference type="ARBA" id="ARBA00051647"/>
    </source>
</evidence>
<organism evidence="24 25">
    <name type="scientific">Populus alba x Populus x berolinensis</name>
    <dbReference type="NCBI Taxonomy" id="444605"/>
    <lineage>
        <taxon>Eukaryota</taxon>
        <taxon>Viridiplantae</taxon>
        <taxon>Streptophyta</taxon>
        <taxon>Embryophyta</taxon>
        <taxon>Tracheophyta</taxon>
        <taxon>Spermatophyta</taxon>
        <taxon>Magnoliopsida</taxon>
        <taxon>eudicotyledons</taxon>
        <taxon>Gunneridae</taxon>
        <taxon>Pentapetalae</taxon>
        <taxon>rosids</taxon>
        <taxon>fabids</taxon>
        <taxon>Malpighiales</taxon>
        <taxon>Salicaceae</taxon>
        <taxon>Saliceae</taxon>
        <taxon>Populus</taxon>
    </lineage>
</organism>
<evidence type="ECO:0000256" key="5">
    <source>
        <dbReference type="ARBA" id="ARBA00050358"/>
    </source>
</evidence>
<evidence type="ECO:0000256" key="11">
    <source>
        <dbReference type="ARBA" id="ARBA00052511"/>
    </source>
</evidence>
<evidence type="ECO:0000256" key="18">
    <source>
        <dbReference type="ARBA" id="ARBA00076040"/>
    </source>
</evidence>
<dbReference type="Gene3D" id="3.40.50.1820">
    <property type="entry name" value="alpha/beta hydrolase"/>
    <property type="match status" value="2"/>
</dbReference>
<dbReference type="GO" id="GO:0080032">
    <property type="term" value="F:methyl jasmonate esterase activity"/>
    <property type="evidence" value="ECO:0007669"/>
    <property type="project" value="TreeGrafter"/>
</dbReference>
<evidence type="ECO:0000256" key="3">
    <source>
        <dbReference type="ARBA" id="ARBA00050241"/>
    </source>
</evidence>
<dbReference type="InterPro" id="IPR029058">
    <property type="entry name" value="AB_hydrolase_fold"/>
</dbReference>
<comment type="catalytic activity">
    <reaction evidence="4">
        <text>2-hydroxy-2-methylpropanenitrile = acetone + hydrogen cyanide</text>
        <dbReference type="Rhea" id="RHEA:11932"/>
        <dbReference type="ChEBI" id="CHEBI:15347"/>
        <dbReference type="ChEBI" id="CHEBI:15348"/>
        <dbReference type="ChEBI" id="CHEBI:18407"/>
    </reaction>
    <physiologicalReaction direction="left-to-right" evidence="4">
        <dbReference type="Rhea" id="RHEA:11933"/>
    </physiologicalReaction>
</comment>
<evidence type="ECO:0000256" key="9">
    <source>
        <dbReference type="ARBA" id="ARBA00051977"/>
    </source>
</evidence>
<dbReference type="Pfam" id="PF12697">
    <property type="entry name" value="Abhydrolase_6"/>
    <property type="match status" value="2"/>
</dbReference>
<evidence type="ECO:0000259" key="23">
    <source>
        <dbReference type="Pfam" id="PF12697"/>
    </source>
</evidence>
<evidence type="ECO:0000256" key="16">
    <source>
        <dbReference type="ARBA" id="ARBA00066572"/>
    </source>
</evidence>
<evidence type="ECO:0000256" key="19">
    <source>
        <dbReference type="ARBA" id="ARBA00078291"/>
    </source>
</evidence>
<dbReference type="Gene3D" id="2.60.120.330">
    <property type="entry name" value="B-lactam Antibiotic, Isopenicillin N Synthase, Chain"/>
    <property type="match status" value="1"/>
</dbReference>
<dbReference type="InterPro" id="IPR045889">
    <property type="entry name" value="MES/HNL"/>
</dbReference>
<dbReference type="EC" id="4.1.2.47" evidence="16"/>
<evidence type="ECO:0000256" key="21">
    <source>
        <dbReference type="SAM" id="SignalP"/>
    </source>
</evidence>
<evidence type="ECO:0000256" key="17">
    <source>
        <dbReference type="ARBA" id="ARBA00069221"/>
    </source>
</evidence>
<comment type="catalytic activity">
    <reaction evidence="7">
        <text>butan-2-one + hydrogen cyanide = 2-hydroxy-2-methylbutanenitrile</text>
        <dbReference type="Rhea" id="RHEA:77467"/>
        <dbReference type="ChEBI" id="CHEBI:18407"/>
        <dbReference type="ChEBI" id="CHEBI:28398"/>
        <dbReference type="ChEBI" id="CHEBI:60954"/>
    </reaction>
    <physiologicalReaction direction="right-to-left" evidence="7">
        <dbReference type="Rhea" id="RHEA:77469"/>
    </physiologicalReaction>
</comment>
<evidence type="ECO:0000259" key="22">
    <source>
        <dbReference type="Pfam" id="PF03171"/>
    </source>
</evidence>
<keyword evidence="1" id="KW-0456">Lyase</keyword>
<evidence type="ECO:0000256" key="13">
    <source>
        <dbReference type="ARBA" id="ARBA00052609"/>
    </source>
</evidence>
<evidence type="ECO:0000313" key="25">
    <source>
        <dbReference type="Proteomes" id="UP001164929"/>
    </source>
</evidence>
<comment type="catalytic activity">
    <reaction evidence="9">
        <text>acrolein + hydrogen cyanide = (2S)-2-hydroxybut-3-enenitrile</text>
        <dbReference type="Rhea" id="RHEA:77411"/>
        <dbReference type="ChEBI" id="CHEBI:15368"/>
        <dbReference type="ChEBI" id="CHEBI:18407"/>
        <dbReference type="ChEBI" id="CHEBI:197356"/>
    </reaction>
</comment>
<dbReference type="Pfam" id="PF03171">
    <property type="entry name" value="2OG-FeII_Oxy"/>
    <property type="match status" value="1"/>
</dbReference>
<dbReference type="InterPro" id="IPR044861">
    <property type="entry name" value="IPNS-like_FE2OG_OXY"/>
</dbReference>
<dbReference type="InterPro" id="IPR027443">
    <property type="entry name" value="IPNS-like_sf"/>
</dbReference>
<dbReference type="FunFam" id="3.40.50.1820:FF:000051">
    <property type="entry name" value="(S)-hydroxynitrile lyase"/>
    <property type="match status" value="2"/>
</dbReference>
<comment type="similarity">
    <text evidence="15">Belongs to the AB hydrolase superfamily. Hydroxynitrile lyase family.</text>
</comment>
<dbReference type="SUPFAM" id="SSF53474">
    <property type="entry name" value="alpha/beta-Hydrolases"/>
    <property type="match status" value="2"/>
</dbReference>
<evidence type="ECO:0000256" key="2">
    <source>
        <dbReference type="ARBA" id="ARBA00050104"/>
    </source>
</evidence>
<comment type="catalytic activity">
    <reaction evidence="13">
        <text>cyclohexanecarbaldehyde + hydrogen cyanide = (2S)-2-cyclohexyl-2-hydroxyacetonitrile</text>
        <dbReference type="Rhea" id="RHEA:77423"/>
        <dbReference type="ChEBI" id="CHEBI:18407"/>
        <dbReference type="ChEBI" id="CHEBI:197359"/>
        <dbReference type="ChEBI" id="CHEBI:197360"/>
    </reaction>
</comment>
<evidence type="ECO:0000256" key="1">
    <source>
        <dbReference type="ARBA" id="ARBA00023239"/>
    </source>
</evidence>
<feature type="domain" description="Isopenicillin N synthase-like Fe(2+) 2OG dioxygenase" evidence="22">
    <location>
        <begin position="287"/>
        <end position="319"/>
    </location>
</feature>